<dbReference type="InterPro" id="IPR000743">
    <property type="entry name" value="Glyco_hydro_28"/>
</dbReference>
<comment type="caution">
    <text evidence="9">The sequence shown here is derived from an EMBL/GenBank/DDBJ whole genome shotgun (WGS) entry which is preliminary data.</text>
</comment>
<keyword evidence="3" id="KW-0134">Cell wall</keyword>
<keyword evidence="7" id="KW-0961">Cell wall biogenesis/degradation</keyword>
<evidence type="ECO:0000256" key="4">
    <source>
        <dbReference type="ARBA" id="ARBA00022525"/>
    </source>
</evidence>
<keyword evidence="6 8" id="KW-0326">Glycosidase</keyword>
<dbReference type="PANTHER" id="PTHR31375">
    <property type="match status" value="1"/>
</dbReference>
<keyword evidence="5 8" id="KW-0378">Hydrolase</keyword>
<reference evidence="9 10" key="1">
    <citation type="journal article" date="2020" name="Nat. Food">
        <title>A phased Vanilla planifolia genome enables genetic improvement of flavour and production.</title>
        <authorList>
            <person name="Hasing T."/>
            <person name="Tang H."/>
            <person name="Brym M."/>
            <person name="Khazi F."/>
            <person name="Huang T."/>
            <person name="Chambers A.H."/>
        </authorList>
    </citation>
    <scope>NUCLEOTIDE SEQUENCE [LARGE SCALE GENOMIC DNA]</scope>
    <source>
        <tissue evidence="9">Leaf</tissue>
    </source>
</reference>
<evidence type="ECO:0000256" key="1">
    <source>
        <dbReference type="ARBA" id="ARBA00004191"/>
    </source>
</evidence>
<evidence type="ECO:0000313" key="10">
    <source>
        <dbReference type="Proteomes" id="UP000636800"/>
    </source>
</evidence>
<organism evidence="9 10">
    <name type="scientific">Vanilla planifolia</name>
    <name type="common">Vanilla</name>
    <dbReference type="NCBI Taxonomy" id="51239"/>
    <lineage>
        <taxon>Eukaryota</taxon>
        <taxon>Viridiplantae</taxon>
        <taxon>Streptophyta</taxon>
        <taxon>Embryophyta</taxon>
        <taxon>Tracheophyta</taxon>
        <taxon>Spermatophyta</taxon>
        <taxon>Magnoliopsida</taxon>
        <taxon>Liliopsida</taxon>
        <taxon>Asparagales</taxon>
        <taxon>Orchidaceae</taxon>
        <taxon>Vanilloideae</taxon>
        <taxon>Vanilleae</taxon>
        <taxon>Vanilla</taxon>
    </lineage>
</organism>
<keyword evidence="10" id="KW-1185">Reference proteome</keyword>
<keyword evidence="4" id="KW-0964">Secreted</keyword>
<name>A0A835RLG8_VANPL</name>
<dbReference type="OrthoDB" id="44015at2759"/>
<evidence type="ECO:0000256" key="2">
    <source>
        <dbReference type="ARBA" id="ARBA00008834"/>
    </source>
</evidence>
<dbReference type="EMBL" id="JADCNL010000002">
    <property type="protein sequence ID" value="KAG0492703.1"/>
    <property type="molecule type" value="Genomic_DNA"/>
</dbReference>
<dbReference type="InterPro" id="IPR012334">
    <property type="entry name" value="Pectin_lyas_fold"/>
</dbReference>
<dbReference type="GO" id="GO:0071555">
    <property type="term" value="P:cell wall organization"/>
    <property type="evidence" value="ECO:0007669"/>
    <property type="project" value="UniProtKB-KW"/>
</dbReference>
<evidence type="ECO:0008006" key="11">
    <source>
        <dbReference type="Google" id="ProtNLM"/>
    </source>
</evidence>
<dbReference type="GO" id="GO:0005975">
    <property type="term" value="P:carbohydrate metabolic process"/>
    <property type="evidence" value="ECO:0007669"/>
    <property type="project" value="InterPro"/>
</dbReference>
<evidence type="ECO:0000256" key="6">
    <source>
        <dbReference type="ARBA" id="ARBA00023295"/>
    </source>
</evidence>
<dbReference type="SUPFAM" id="SSF51126">
    <property type="entry name" value="Pectin lyase-like"/>
    <property type="match status" value="1"/>
</dbReference>
<gene>
    <name evidence="9" type="ORF">HPP92_006101</name>
</gene>
<evidence type="ECO:0000256" key="7">
    <source>
        <dbReference type="ARBA" id="ARBA00023316"/>
    </source>
</evidence>
<dbReference type="AlphaFoldDB" id="A0A835RLG8"/>
<comment type="subcellular location">
    <subcellularLocation>
        <location evidence="1">Secreted</location>
        <location evidence="1">Cell wall</location>
    </subcellularLocation>
</comment>
<evidence type="ECO:0000313" key="9">
    <source>
        <dbReference type="EMBL" id="KAG0492703.1"/>
    </source>
</evidence>
<evidence type="ECO:0000256" key="5">
    <source>
        <dbReference type="ARBA" id="ARBA00022801"/>
    </source>
</evidence>
<dbReference type="InterPro" id="IPR011050">
    <property type="entry name" value="Pectin_lyase_fold/virulence"/>
</dbReference>
<comment type="similarity">
    <text evidence="2 8">Belongs to the glycosyl hydrolase 28 family.</text>
</comment>
<dbReference type="Pfam" id="PF00295">
    <property type="entry name" value="Glyco_hydro_28"/>
    <property type="match status" value="3"/>
</dbReference>
<dbReference type="Gene3D" id="2.160.20.10">
    <property type="entry name" value="Single-stranded right-handed beta-helix, Pectin lyase-like"/>
    <property type="match status" value="1"/>
</dbReference>
<evidence type="ECO:0000256" key="3">
    <source>
        <dbReference type="ARBA" id="ARBA00022512"/>
    </source>
</evidence>
<sequence>MNLKDWKEEGTAHWILFENIDNLTVGGGGTVVGNGRTWWKNSCKINRALVRKPLLSTNFFACFPKRLLKPFYLCSCSHVQLHQRFVLQYSSGIGIPSFRNGHKDTYKSSAILKNLQALTFYSCNHLTVENLSILESQQIHLSVETCSDVRVSHLDIDSPESSPNTDGIHVSNTKNMVISGCVIKAGEHFDKAAETLVSSSSVPLMLQKTIPGDDCVSIASGSRNIKAMDTVCGPGHGIRSI</sequence>
<protein>
    <recommendedName>
        <fullName evidence="11">Polygalacturonase</fullName>
    </recommendedName>
</protein>
<accession>A0A835RLG8</accession>
<evidence type="ECO:0000256" key="8">
    <source>
        <dbReference type="RuleBase" id="RU361169"/>
    </source>
</evidence>
<proteinExistence type="inferred from homology"/>
<dbReference type="Proteomes" id="UP000636800">
    <property type="component" value="Chromosome 2"/>
</dbReference>
<dbReference type="GO" id="GO:0004650">
    <property type="term" value="F:polygalacturonase activity"/>
    <property type="evidence" value="ECO:0007669"/>
    <property type="project" value="InterPro"/>
</dbReference>